<dbReference type="GO" id="GO:0046872">
    <property type="term" value="F:metal ion binding"/>
    <property type="evidence" value="ECO:0007669"/>
    <property type="project" value="UniProtKB-KW"/>
</dbReference>
<dbReference type="PANTHER" id="PTHR33353:SF9">
    <property type="entry name" value="ENDOGLUCANASE II"/>
    <property type="match status" value="1"/>
</dbReference>
<keyword evidence="10" id="KW-1015">Disulfide bond</keyword>
<keyword evidence="12" id="KW-0624">Polysaccharide degradation</keyword>
<name>M7T6Z6_EUTLA</name>
<evidence type="ECO:0000256" key="16">
    <source>
        <dbReference type="SAM" id="MobiDB-lite"/>
    </source>
</evidence>
<evidence type="ECO:0000256" key="12">
    <source>
        <dbReference type="ARBA" id="ARBA00023326"/>
    </source>
</evidence>
<keyword evidence="3" id="KW-0964">Secreted</keyword>
<dbReference type="OMA" id="YYSQCAP"/>
<evidence type="ECO:0000256" key="14">
    <source>
        <dbReference type="ARBA" id="ARBA00045077"/>
    </source>
</evidence>
<evidence type="ECO:0000256" key="15">
    <source>
        <dbReference type="ARBA" id="ARBA00047174"/>
    </source>
</evidence>
<evidence type="ECO:0000313" key="19">
    <source>
        <dbReference type="EMBL" id="EMR72638.1"/>
    </source>
</evidence>
<comment type="cofactor">
    <cofactor evidence="1">
        <name>Cu(2+)</name>
        <dbReference type="ChEBI" id="CHEBI:29036"/>
    </cofactor>
</comment>
<feature type="domain" description="Auxiliary Activity family 9 catalytic" evidence="18">
    <location>
        <begin position="63"/>
        <end position="191"/>
    </location>
</feature>
<dbReference type="EC" id="1.14.99.56" evidence="15"/>
<dbReference type="EMBL" id="KB705410">
    <property type="protein sequence ID" value="EMR72638.1"/>
    <property type="molecule type" value="Genomic_DNA"/>
</dbReference>
<evidence type="ECO:0000256" key="7">
    <source>
        <dbReference type="ARBA" id="ARBA00023002"/>
    </source>
</evidence>
<dbReference type="OrthoDB" id="3238762at2759"/>
<comment type="catalytic activity">
    <reaction evidence="14">
        <text>[(1-&gt;4)-beta-D-glucosyl]n+m + reduced acceptor + O2 = 4-dehydro-beta-D-glucosyl-[(1-&gt;4)-beta-D-glucosyl]n-1 + [(1-&gt;4)-beta-D-glucosyl]m + acceptor + H2O.</text>
        <dbReference type="EC" id="1.14.99.56"/>
    </reaction>
</comment>
<dbReference type="Gene3D" id="2.70.50.70">
    <property type="match status" value="2"/>
</dbReference>
<dbReference type="STRING" id="1287681.M7T6Z6"/>
<organism evidence="19 20">
    <name type="scientific">Eutypa lata (strain UCR-EL1)</name>
    <name type="common">Grapevine dieback disease fungus</name>
    <name type="synonym">Eutypa armeniacae</name>
    <dbReference type="NCBI Taxonomy" id="1287681"/>
    <lineage>
        <taxon>Eukaryota</taxon>
        <taxon>Fungi</taxon>
        <taxon>Dikarya</taxon>
        <taxon>Ascomycota</taxon>
        <taxon>Pezizomycotina</taxon>
        <taxon>Sordariomycetes</taxon>
        <taxon>Xylariomycetidae</taxon>
        <taxon>Xylariales</taxon>
        <taxon>Diatrypaceae</taxon>
        <taxon>Eutypa</taxon>
    </lineage>
</organism>
<dbReference type="GO" id="GO:0030245">
    <property type="term" value="P:cellulose catabolic process"/>
    <property type="evidence" value="ECO:0007669"/>
    <property type="project" value="UniProtKB-KW"/>
</dbReference>
<dbReference type="CDD" id="cd21175">
    <property type="entry name" value="LPMO_AA9"/>
    <property type="match status" value="1"/>
</dbReference>
<evidence type="ECO:0000256" key="2">
    <source>
        <dbReference type="ARBA" id="ARBA00004613"/>
    </source>
</evidence>
<dbReference type="PANTHER" id="PTHR33353">
    <property type="entry name" value="PUTATIVE (AFU_ORTHOLOGUE AFUA_1G12560)-RELATED"/>
    <property type="match status" value="1"/>
</dbReference>
<gene>
    <name evidence="19" type="ORF">UCREL1_312</name>
</gene>
<evidence type="ECO:0000256" key="13">
    <source>
        <dbReference type="ARBA" id="ARBA00044502"/>
    </source>
</evidence>
<evidence type="ECO:0000259" key="18">
    <source>
        <dbReference type="Pfam" id="PF03443"/>
    </source>
</evidence>
<proteinExistence type="inferred from homology"/>
<evidence type="ECO:0000256" key="11">
    <source>
        <dbReference type="ARBA" id="ARBA00023277"/>
    </source>
</evidence>
<reference evidence="20" key="1">
    <citation type="journal article" date="2013" name="Genome Announc.">
        <title>Draft genome sequence of the grapevine dieback fungus Eutypa lata UCR-EL1.</title>
        <authorList>
            <person name="Blanco-Ulate B."/>
            <person name="Rolshausen P.E."/>
            <person name="Cantu D."/>
        </authorList>
    </citation>
    <scope>NUCLEOTIDE SEQUENCE [LARGE SCALE GENOMIC DNA]</scope>
    <source>
        <strain evidence="20">UCR-EL1</strain>
    </source>
</reference>
<accession>M7T6Z6</accession>
<dbReference type="InterPro" id="IPR049892">
    <property type="entry name" value="AA9"/>
</dbReference>
<evidence type="ECO:0000256" key="10">
    <source>
        <dbReference type="ARBA" id="ARBA00023157"/>
    </source>
</evidence>
<comment type="subcellular location">
    <subcellularLocation>
        <location evidence="2">Secreted</location>
    </subcellularLocation>
</comment>
<evidence type="ECO:0000256" key="6">
    <source>
        <dbReference type="ARBA" id="ARBA00023001"/>
    </source>
</evidence>
<dbReference type="GO" id="GO:0005576">
    <property type="term" value="C:extracellular region"/>
    <property type="evidence" value="ECO:0007669"/>
    <property type="project" value="UniProtKB-SubCell"/>
</dbReference>
<evidence type="ECO:0000256" key="4">
    <source>
        <dbReference type="ARBA" id="ARBA00022723"/>
    </source>
</evidence>
<dbReference type="eggNOG" id="ENOG502QRTW">
    <property type="taxonomic scope" value="Eukaryota"/>
</dbReference>
<keyword evidence="20" id="KW-1185">Reference proteome</keyword>
<feature type="signal peptide" evidence="17">
    <location>
        <begin position="1"/>
        <end position="19"/>
    </location>
</feature>
<dbReference type="Proteomes" id="UP000012174">
    <property type="component" value="Unassembled WGS sequence"/>
</dbReference>
<evidence type="ECO:0000256" key="1">
    <source>
        <dbReference type="ARBA" id="ARBA00001973"/>
    </source>
</evidence>
<keyword evidence="9" id="KW-0503">Monooxygenase</keyword>
<dbReference type="GO" id="GO:0004497">
    <property type="term" value="F:monooxygenase activity"/>
    <property type="evidence" value="ECO:0007669"/>
    <property type="project" value="UniProtKB-KW"/>
</dbReference>
<comment type="similarity">
    <text evidence="13">Belongs to the polysaccharide monooxygenase AA9 family.</text>
</comment>
<feature type="region of interest" description="Disordered" evidence="16">
    <location>
        <begin position="279"/>
        <end position="299"/>
    </location>
</feature>
<sequence>MKFSSHVVLSAVAAVNVAAHATFQQLWVDGVDFGSQCIRMPASNNPVTNVGGADIRCNAGTRDGPVNVYLSKVSDASSADGSTPWYKIFADSWSAKGTVGDGDNWGTNDLNSCCGKMDVLIPADTPSGDYLLRSEVIALHTAGGSGGAQFYISCYQITVAGSSGSAVPAGVSLPGALKASDPGILINIHAKVANYVNPGPAVIAGGTTKTAGSTCSGCAATCSAGKGPTGTAIGAPVATSPGTSPGGGAGCAQQRYQQCGGDGMDSLVLGSLHRTILSASNMEKKSPESQNYQADEVET</sequence>
<dbReference type="Pfam" id="PF03443">
    <property type="entry name" value="AA9"/>
    <property type="match status" value="1"/>
</dbReference>
<dbReference type="GO" id="GO:0016787">
    <property type="term" value="F:hydrolase activity"/>
    <property type="evidence" value="ECO:0007669"/>
    <property type="project" value="UniProtKB-KW"/>
</dbReference>
<keyword evidence="4" id="KW-0479">Metal-binding</keyword>
<evidence type="ECO:0000256" key="5">
    <source>
        <dbReference type="ARBA" id="ARBA00022729"/>
    </source>
</evidence>
<keyword evidence="8" id="KW-0186">Copper</keyword>
<feature type="chain" id="PRO_5004085336" description="lytic cellulose monooxygenase (C4-dehydrogenating)" evidence="17">
    <location>
        <begin position="20"/>
        <end position="299"/>
    </location>
</feature>
<keyword evidence="6" id="KW-0136">Cellulose degradation</keyword>
<evidence type="ECO:0000256" key="17">
    <source>
        <dbReference type="SAM" id="SignalP"/>
    </source>
</evidence>
<evidence type="ECO:0000256" key="8">
    <source>
        <dbReference type="ARBA" id="ARBA00023008"/>
    </source>
</evidence>
<keyword evidence="5 17" id="KW-0732">Signal</keyword>
<evidence type="ECO:0000313" key="20">
    <source>
        <dbReference type="Proteomes" id="UP000012174"/>
    </source>
</evidence>
<evidence type="ECO:0000256" key="9">
    <source>
        <dbReference type="ARBA" id="ARBA00023033"/>
    </source>
</evidence>
<protein>
    <recommendedName>
        <fullName evidence="15">lytic cellulose monooxygenase (C4-dehydrogenating)</fullName>
        <ecNumber evidence="15">1.14.99.56</ecNumber>
    </recommendedName>
</protein>
<keyword evidence="7" id="KW-0560">Oxidoreductase</keyword>
<dbReference type="InterPro" id="IPR005103">
    <property type="entry name" value="AA9_LPMO"/>
</dbReference>
<dbReference type="HOGENOM" id="CLU_031730_0_1_1"/>
<keyword evidence="11" id="KW-0119">Carbohydrate metabolism</keyword>
<dbReference type="AlphaFoldDB" id="M7T6Z6"/>
<keyword evidence="19" id="KW-0378">Hydrolase</keyword>
<evidence type="ECO:0000256" key="3">
    <source>
        <dbReference type="ARBA" id="ARBA00022525"/>
    </source>
</evidence>
<dbReference type="KEGG" id="ela:UCREL1_312"/>